<sequence>MSLLLRVKSFGRHAMAVRCLQHRSIAGSFPIVSCSPQPFGELVAGSRLSSRFRDSAAIRVRTYSAEGTGQGCKVPDRLGLAEGEKPTWEIRMLYDGDCPLCMREVNMLRNKDKGKGKIDFVDISSPDYRPEHNMGLEFETVMRTIHAILPNGRVITGIEVFRRLYEAVGLGWVYAITRNPTIGALAERLYNFWAERRMAITGRPELEVILAEKRTCRDSDGRRLQ</sequence>
<accession>A0A061R0B1</accession>
<organism evidence="1">
    <name type="scientific">Tetraselmis sp. GSL018</name>
    <dbReference type="NCBI Taxonomy" id="582737"/>
    <lineage>
        <taxon>Eukaryota</taxon>
        <taxon>Viridiplantae</taxon>
        <taxon>Chlorophyta</taxon>
        <taxon>core chlorophytes</taxon>
        <taxon>Chlorodendrophyceae</taxon>
        <taxon>Chlorodendrales</taxon>
        <taxon>Chlorodendraceae</taxon>
        <taxon>Tetraselmis</taxon>
    </lineage>
</organism>
<proteinExistence type="predicted"/>
<dbReference type="PANTHER" id="PTHR34290">
    <property type="entry name" value="SI:CH73-390P7.2"/>
    <property type="match status" value="1"/>
</dbReference>
<protein>
    <submittedName>
        <fullName evidence="1">Thiol-disulfide oxidoreductase dcc</fullName>
    </submittedName>
</protein>
<dbReference type="PANTHER" id="PTHR34290:SF2">
    <property type="entry name" value="OS04G0668800 PROTEIN"/>
    <property type="match status" value="1"/>
</dbReference>
<dbReference type="AlphaFoldDB" id="A0A061R0B1"/>
<dbReference type="Pfam" id="PF04134">
    <property type="entry name" value="DCC1-like"/>
    <property type="match status" value="1"/>
</dbReference>
<reference evidence="1" key="1">
    <citation type="submission" date="2014-05" db="EMBL/GenBank/DDBJ databases">
        <title>The transcriptome of the halophilic microalga Tetraselmis sp. GSL018 isolated from the Great Salt Lake, Utah.</title>
        <authorList>
            <person name="Jinkerson R.E."/>
            <person name="D'Adamo S."/>
            <person name="Posewitz M.C."/>
        </authorList>
    </citation>
    <scope>NUCLEOTIDE SEQUENCE</scope>
    <source>
        <strain evidence="1">GSL018</strain>
    </source>
</reference>
<gene>
    <name evidence="1" type="ORF">TSPGSL018_19006</name>
</gene>
<dbReference type="InterPro" id="IPR044691">
    <property type="entry name" value="DCC1_Trx"/>
</dbReference>
<name>A0A061R0B1_9CHLO</name>
<evidence type="ECO:0000313" key="1">
    <source>
        <dbReference type="EMBL" id="JAC64124.1"/>
    </source>
</evidence>
<dbReference type="GO" id="GO:0015035">
    <property type="term" value="F:protein-disulfide reductase activity"/>
    <property type="evidence" value="ECO:0007669"/>
    <property type="project" value="InterPro"/>
</dbReference>
<dbReference type="EMBL" id="GBEZ01022727">
    <property type="protein sequence ID" value="JAC64124.1"/>
    <property type="molecule type" value="Transcribed_RNA"/>
</dbReference>
<dbReference type="InterPro" id="IPR007263">
    <property type="entry name" value="DCC1-like"/>
</dbReference>